<protein>
    <submittedName>
        <fullName evidence="2">DUF2007 domain-containing protein</fullName>
    </submittedName>
</protein>
<proteinExistence type="predicted"/>
<dbReference type="Proteomes" id="UP000636891">
    <property type="component" value="Unassembled WGS sequence"/>
</dbReference>
<gene>
    <name evidence="2" type="ORF">H8S08_02120</name>
</gene>
<keyword evidence="3" id="KW-1185">Reference proteome</keyword>
<organism evidence="2 3">
    <name type="scientific">Alistipes hominis</name>
    <dbReference type="NCBI Taxonomy" id="2763015"/>
    <lineage>
        <taxon>Bacteria</taxon>
        <taxon>Pseudomonadati</taxon>
        <taxon>Bacteroidota</taxon>
        <taxon>Bacteroidia</taxon>
        <taxon>Bacteroidales</taxon>
        <taxon>Rikenellaceae</taxon>
        <taxon>Alistipes</taxon>
    </lineage>
</organism>
<evidence type="ECO:0000259" key="1">
    <source>
        <dbReference type="Pfam" id="PF09413"/>
    </source>
</evidence>
<sequence>MDDSKLVVIRSFSSVGEASIYKSLLESSGVPCELLNELTAEVLPIRNEMMPVRLVVNEADARRAEEILGAKFDQEEFDKESAKRRKKP</sequence>
<comment type="caution">
    <text evidence="2">The sequence shown here is derived from an EMBL/GenBank/DDBJ whole genome shotgun (WGS) entry which is preliminary data.</text>
</comment>
<dbReference type="RefSeq" id="WP_055201758.1">
    <property type="nucleotide sequence ID" value="NZ_JACOOK010000001.1"/>
</dbReference>
<dbReference type="InterPro" id="IPR018551">
    <property type="entry name" value="DUF2007"/>
</dbReference>
<evidence type="ECO:0000313" key="2">
    <source>
        <dbReference type="EMBL" id="MBC5615819.1"/>
    </source>
</evidence>
<feature type="domain" description="DUF2007" evidence="1">
    <location>
        <begin position="11"/>
        <end position="68"/>
    </location>
</feature>
<dbReference type="Gene3D" id="3.30.70.790">
    <property type="entry name" value="UreE, C-terminal domain"/>
    <property type="match status" value="1"/>
</dbReference>
<dbReference type="EMBL" id="JACOOK010000001">
    <property type="protein sequence ID" value="MBC5615819.1"/>
    <property type="molecule type" value="Genomic_DNA"/>
</dbReference>
<evidence type="ECO:0000313" key="3">
    <source>
        <dbReference type="Proteomes" id="UP000636891"/>
    </source>
</evidence>
<name>A0ABR7CJJ3_9BACT</name>
<dbReference type="Pfam" id="PF09413">
    <property type="entry name" value="DUF2007"/>
    <property type="match status" value="1"/>
</dbReference>
<dbReference type="SUPFAM" id="SSF54913">
    <property type="entry name" value="GlnB-like"/>
    <property type="match status" value="1"/>
</dbReference>
<accession>A0ABR7CJJ3</accession>
<dbReference type="InterPro" id="IPR011322">
    <property type="entry name" value="N-reg_PII-like_a/b"/>
</dbReference>
<reference evidence="2 3" key="1">
    <citation type="submission" date="2020-08" db="EMBL/GenBank/DDBJ databases">
        <title>Genome public.</title>
        <authorList>
            <person name="Liu C."/>
            <person name="Sun Q."/>
        </authorList>
    </citation>
    <scope>NUCLEOTIDE SEQUENCE [LARGE SCALE GENOMIC DNA]</scope>
    <source>
        <strain evidence="2 3">New-7</strain>
    </source>
</reference>